<proteinExistence type="predicted"/>
<dbReference type="RefSeq" id="WP_120356213.1">
    <property type="nucleotide sequence ID" value="NZ_RAQO01000009.1"/>
</dbReference>
<evidence type="ECO:0000313" key="3">
    <source>
        <dbReference type="Proteomes" id="UP000286482"/>
    </source>
</evidence>
<organism evidence="2 3">
    <name type="scientific">Alginatibacterium sediminis</name>
    <dbReference type="NCBI Taxonomy" id="2164068"/>
    <lineage>
        <taxon>Bacteria</taxon>
        <taxon>Pseudomonadati</taxon>
        <taxon>Pseudomonadota</taxon>
        <taxon>Gammaproteobacteria</taxon>
        <taxon>Alteromonadales</taxon>
        <taxon>Alteromonadaceae</taxon>
        <taxon>Alginatibacterium</taxon>
    </lineage>
</organism>
<dbReference type="OrthoDB" id="5750656at2"/>
<dbReference type="InterPro" id="IPR017467">
    <property type="entry name" value="CHP03016_PEP-CTERM"/>
</dbReference>
<protein>
    <submittedName>
        <fullName evidence="2">TIGR03016 family PEP-CTERM system-associated outer membrane protein</fullName>
    </submittedName>
</protein>
<sequence>MDMDMATDMATETATAARKRKETKAKLQSNSKFLLLASLSSIVFGSSAAEVEFSPQVNAEAVYTDNALLDNDNKQGGEIGIISAGVLSSVTGNDGEATFNYLARQTYFSYDSSQNQLFHDLDFQFDKGLGNSGFRLDGDARIDVQPANIAENALTDLISGDLIQSSTYGLGLRYGSNPGKLVEVSGGIETRLTSFEDDRGNNDSQRLDLRLANGSAEKKYFWLIDGEANRRESTNSGSDTYDAQYRLEFGLQQINGFSPFLKYNGESATEDRSSSQRSAEFESWGPGLRYYYDQNTYLEMSYNFSLDRSVNDDYIGAAINLEPTARTRLFFEYSKRFFGDSYAFSFRHNIRRLTTEISYDEKPTSYDRRYTLDDVPIEELRLAKTLRWQTDLNLRRGSANLILLDTETSSFIGGSGSNDHFQSLGLGYLYPLSRKLDASFDVSWDRRVYKRTAQTTNDRYNRWGVSLSQRFAHEVVVRYRYNLNFRSSDYKADYTENRISIDINKAF</sequence>
<feature type="compositionally biased region" description="Low complexity" evidence="1">
    <location>
        <begin position="1"/>
        <end position="16"/>
    </location>
</feature>
<evidence type="ECO:0000256" key="1">
    <source>
        <dbReference type="SAM" id="MobiDB-lite"/>
    </source>
</evidence>
<gene>
    <name evidence="2" type="ORF">DBZ36_17265</name>
</gene>
<comment type="caution">
    <text evidence="2">The sequence shown here is derived from an EMBL/GenBank/DDBJ whole genome shotgun (WGS) entry which is preliminary data.</text>
</comment>
<dbReference type="NCBIfam" id="TIGR03016">
    <property type="entry name" value="pepcterm_hypo_1"/>
    <property type="match status" value="1"/>
</dbReference>
<name>A0A420E789_9ALTE</name>
<reference evidence="2 3" key="1">
    <citation type="submission" date="2018-09" db="EMBL/GenBank/DDBJ databases">
        <authorList>
            <person name="Wang Z."/>
        </authorList>
    </citation>
    <scope>NUCLEOTIDE SEQUENCE [LARGE SCALE GENOMIC DNA]</scope>
    <source>
        <strain evidence="2 3">ALS 81</strain>
    </source>
</reference>
<evidence type="ECO:0000313" key="2">
    <source>
        <dbReference type="EMBL" id="RKF14402.1"/>
    </source>
</evidence>
<keyword evidence="3" id="KW-1185">Reference proteome</keyword>
<dbReference type="EMBL" id="RAQO01000009">
    <property type="protein sequence ID" value="RKF14402.1"/>
    <property type="molecule type" value="Genomic_DNA"/>
</dbReference>
<dbReference type="Proteomes" id="UP000286482">
    <property type="component" value="Unassembled WGS sequence"/>
</dbReference>
<feature type="region of interest" description="Disordered" evidence="1">
    <location>
        <begin position="1"/>
        <end position="23"/>
    </location>
</feature>
<accession>A0A420E789</accession>
<dbReference type="AlphaFoldDB" id="A0A420E789"/>